<feature type="chain" id="PRO_5047533379" evidence="1">
    <location>
        <begin position="20"/>
        <end position="353"/>
    </location>
</feature>
<gene>
    <name evidence="3" type="ORF">RGQ15_04050</name>
</gene>
<evidence type="ECO:0000259" key="2">
    <source>
        <dbReference type="Pfam" id="PF13609"/>
    </source>
</evidence>
<evidence type="ECO:0000313" key="3">
    <source>
        <dbReference type="EMBL" id="MDS9466755.1"/>
    </source>
</evidence>
<feature type="domain" description="Porin" evidence="2">
    <location>
        <begin position="7"/>
        <end position="334"/>
    </location>
</feature>
<comment type="caution">
    <text evidence="3">The sequence shown here is derived from an EMBL/GenBank/DDBJ whole genome shotgun (WGS) entry which is preliminary data.</text>
</comment>
<protein>
    <submittedName>
        <fullName evidence="3">Porin</fullName>
    </submittedName>
</protein>
<sequence>MKKVLFATTALVMTAGVAAAEVALTGTGRMGVIYDGNDAQFSSRLRAIFTMTGESDAGLSFGGSIRADNSASGNQGVAGSVYVSGTYGKLEMGDVVSASEAAVGDLPSVGYTDGGFAGDLEEISYLTGDGANLDQGPNILYQYSINNISLFASASDGSDRRWFTTTGANDNVVCEFDPESGITDCETVSDDDLAWSLAANYEAENFMVGLGYAKQGDAEEWTLGGKASFNNFAVTAIYADYSDRNSISFGGDDATGNFVDDLTLSSENYELGKTWGLGAEYQMDAIRVAGFWRRDELRTTSTGDAAGYGDRDMDSYGIGADYDLGGGATLSGGIVDSDWLNDTVADMGVKFKF</sequence>
<dbReference type="RefSeq" id="WP_311158944.1">
    <property type="nucleotide sequence ID" value="NZ_JAVQLW010000001.1"/>
</dbReference>
<dbReference type="InterPro" id="IPR023614">
    <property type="entry name" value="Porin_dom_sf"/>
</dbReference>
<feature type="signal peptide" evidence="1">
    <location>
        <begin position="1"/>
        <end position="19"/>
    </location>
</feature>
<organism evidence="3 4">
    <name type="scientific">Paracoccus aurantius</name>
    <dbReference type="NCBI Taxonomy" id="3073814"/>
    <lineage>
        <taxon>Bacteria</taxon>
        <taxon>Pseudomonadati</taxon>
        <taxon>Pseudomonadota</taxon>
        <taxon>Alphaproteobacteria</taxon>
        <taxon>Rhodobacterales</taxon>
        <taxon>Paracoccaceae</taxon>
        <taxon>Paracoccus</taxon>
    </lineage>
</organism>
<evidence type="ECO:0000256" key="1">
    <source>
        <dbReference type="SAM" id="SignalP"/>
    </source>
</evidence>
<dbReference type="Gene3D" id="2.40.160.10">
    <property type="entry name" value="Porin"/>
    <property type="match status" value="1"/>
</dbReference>
<dbReference type="EMBL" id="JAVQLW010000001">
    <property type="protein sequence ID" value="MDS9466755.1"/>
    <property type="molecule type" value="Genomic_DNA"/>
</dbReference>
<reference evidence="4" key="1">
    <citation type="submission" date="2023-07" db="EMBL/GenBank/DDBJ databases">
        <title>Paracoccus sp. MBLB3053 whole genome sequence.</title>
        <authorList>
            <person name="Hwang C.Y."/>
            <person name="Cho E.-S."/>
            <person name="Seo M.-J."/>
        </authorList>
    </citation>
    <scope>NUCLEOTIDE SEQUENCE [LARGE SCALE GENOMIC DNA]</scope>
    <source>
        <strain evidence="4">MBLB3053</strain>
    </source>
</reference>
<dbReference type="Proteomes" id="UP001269144">
    <property type="component" value="Unassembled WGS sequence"/>
</dbReference>
<keyword evidence="4" id="KW-1185">Reference proteome</keyword>
<proteinExistence type="predicted"/>
<name>A0ABU2HQC5_9RHOB</name>
<evidence type="ECO:0000313" key="4">
    <source>
        <dbReference type="Proteomes" id="UP001269144"/>
    </source>
</evidence>
<accession>A0ABU2HQC5</accession>
<keyword evidence="1" id="KW-0732">Signal</keyword>
<dbReference type="InterPro" id="IPR033900">
    <property type="entry name" value="Gram_neg_porin_domain"/>
</dbReference>
<dbReference type="SUPFAM" id="SSF56935">
    <property type="entry name" value="Porins"/>
    <property type="match status" value="1"/>
</dbReference>
<dbReference type="Pfam" id="PF13609">
    <property type="entry name" value="Porin_4"/>
    <property type="match status" value="1"/>
</dbReference>